<dbReference type="GO" id="GO:0016747">
    <property type="term" value="F:acyltransferase activity, transferring groups other than amino-acyl groups"/>
    <property type="evidence" value="ECO:0007669"/>
    <property type="project" value="InterPro"/>
</dbReference>
<dbReference type="Proteomes" id="UP000673975">
    <property type="component" value="Unassembled WGS sequence"/>
</dbReference>
<dbReference type="SUPFAM" id="SSF55729">
    <property type="entry name" value="Acyl-CoA N-acyltransferases (Nat)"/>
    <property type="match status" value="1"/>
</dbReference>
<organism evidence="2 3">
    <name type="scientific">Natronogracilivirga saccharolytica</name>
    <dbReference type="NCBI Taxonomy" id="2812953"/>
    <lineage>
        <taxon>Bacteria</taxon>
        <taxon>Pseudomonadati</taxon>
        <taxon>Balneolota</taxon>
        <taxon>Balneolia</taxon>
        <taxon>Balneolales</taxon>
        <taxon>Cyclonatronaceae</taxon>
        <taxon>Natronogracilivirga</taxon>
    </lineage>
</organism>
<dbReference type="Gene3D" id="3.40.630.30">
    <property type="match status" value="1"/>
</dbReference>
<reference evidence="2" key="1">
    <citation type="submission" date="2021-02" db="EMBL/GenBank/DDBJ databases">
        <title>Natronogracilivirga saccharolytica gen. nov. sp. nov. a new anaerobic, haloalkiliphilic carbohydrate-fermenting bacterium from soda lake and proposing of Cyclonatronumiaceae fam. nov. in the phylum Balneolaeota.</title>
        <authorList>
            <person name="Zhilina T.N."/>
            <person name="Sorokin D.Y."/>
            <person name="Zavarzina D.G."/>
            <person name="Toshchakov S.V."/>
            <person name="Kublanov I.V."/>
        </authorList>
    </citation>
    <scope>NUCLEOTIDE SEQUENCE</scope>
    <source>
        <strain evidence="2">Z-1702</strain>
    </source>
</reference>
<dbReference type="RefSeq" id="WP_210513288.1">
    <property type="nucleotide sequence ID" value="NZ_JAFIDN010000015.1"/>
</dbReference>
<evidence type="ECO:0000313" key="3">
    <source>
        <dbReference type="Proteomes" id="UP000673975"/>
    </source>
</evidence>
<dbReference type="AlphaFoldDB" id="A0A8J7RTX0"/>
<dbReference type="PROSITE" id="PS51186">
    <property type="entry name" value="GNAT"/>
    <property type="match status" value="1"/>
</dbReference>
<accession>A0A8J7RTX0</accession>
<comment type="caution">
    <text evidence="2">The sequence shown here is derived from an EMBL/GenBank/DDBJ whole genome shotgun (WGS) entry which is preliminary data.</text>
</comment>
<dbReference type="PANTHER" id="PTHR43415">
    <property type="entry name" value="SPERMIDINE N(1)-ACETYLTRANSFERASE"/>
    <property type="match status" value="1"/>
</dbReference>
<dbReference type="InterPro" id="IPR000182">
    <property type="entry name" value="GNAT_dom"/>
</dbReference>
<keyword evidence="3" id="KW-1185">Reference proteome</keyword>
<evidence type="ECO:0000259" key="1">
    <source>
        <dbReference type="PROSITE" id="PS51186"/>
    </source>
</evidence>
<protein>
    <submittedName>
        <fullName evidence="2">GNAT family N-acetyltransferase</fullName>
    </submittedName>
</protein>
<name>A0A8J7RTX0_9BACT</name>
<proteinExistence type="predicted"/>
<dbReference type="EMBL" id="JAFIDN010000015">
    <property type="protein sequence ID" value="MBP3193829.1"/>
    <property type="molecule type" value="Genomic_DNA"/>
</dbReference>
<dbReference type="CDD" id="cd04301">
    <property type="entry name" value="NAT_SF"/>
    <property type="match status" value="1"/>
</dbReference>
<evidence type="ECO:0000313" key="2">
    <source>
        <dbReference type="EMBL" id="MBP3193829.1"/>
    </source>
</evidence>
<dbReference type="InterPro" id="IPR016181">
    <property type="entry name" value="Acyl_CoA_acyltransferase"/>
</dbReference>
<dbReference type="Pfam" id="PF13302">
    <property type="entry name" value="Acetyltransf_3"/>
    <property type="match status" value="1"/>
</dbReference>
<dbReference type="PANTHER" id="PTHR43415:SF3">
    <property type="entry name" value="GNAT-FAMILY ACETYLTRANSFERASE"/>
    <property type="match status" value="1"/>
</dbReference>
<sequence length="231" mass="26237">MSREDIDKKFTRESILKIISNELAGLNLSTDDYIQVANSVLDSALVGENGTDGSPRAVPKAVTRLPIVTDDLIIRACDREQDYPCFEKWTQDDRGKEFLLSRLEDNVEHPRDLFYNPNHLFGMVCEISGNPIGIVGFLNRDQSNGRAELRKLIGEPSLRGRGLGKKASRLWVSYGLNALNLRKIYLYTFDSNLRNIRINEELGFRLEGVFREEHVVGGVPRDILRMSLLRS</sequence>
<gene>
    <name evidence="2" type="ORF">NATSA_14220</name>
</gene>
<feature type="domain" description="N-acetyltransferase" evidence="1">
    <location>
        <begin position="72"/>
        <end position="231"/>
    </location>
</feature>